<accession>A0ABR8YWM0</accession>
<name>A0ABR8YWM0_9CLOT</name>
<feature type="transmembrane region" description="Helical" evidence="1">
    <location>
        <begin position="27"/>
        <end position="53"/>
    </location>
</feature>
<evidence type="ECO:0000256" key="1">
    <source>
        <dbReference type="SAM" id="Phobius"/>
    </source>
</evidence>
<sequence>MDKKNYNVCKNIIFTHKYILQDYKVKYWIGALIVVLSNIFTTFMVTLLPAYAVKICKRKKLST</sequence>
<organism evidence="2 3">
    <name type="scientific">Clostridium faecium</name>
    <dbReference type="NCBI Taxonomy" id="2762223"/>
    <lineage>
        <taxon>Bacteria</taxon>
        <taxon>Bacillati</taxon>
        <taxon>Bacillota</taxon>
        <taxon>Clostridia</taxon>
        <taxon>Eubacteriales</taxon>
        <taxon>Clostridiaceae</taxon>
        <taxon>Clostridium</taxon>
    </lineage>
</organism>
<gene>
    <name evidence="2" type="ORF">H9637_16690</name>
</gene>
<keyword evidence="1" id="KW-0472">Membrane</keyword>
<proteinExistence type="predicted"/>
<evidence type="ECO:0000313" key="2">
    <source>
        <dbReference type="EMBL" id="MBD8048646.1"/>
    </source>
</evidence>
<evidence type="ECO:0008006" key="4">
    <source>
        <dbReference type="Google" id="ProtNLM"/>
    </source>
</evidence>
<dbReference type="EMBL" id="JACSQB010000159">
    <property type="protein sequence ID" value="MBD8048646.1"/>
    <property type="molecule type" value="Genomic_DNA"/>
</dbReference>
<keyword evidence="3" id="KW-1185">Reference proteome</keyword>
<dbReference type="RefSeq" id="WP_191741590.1">
    <property type="nucleotide sequence ID" value="NZ_JACSQB010000159.1"/>
</dbReference>
<keyword evidence="1" id="KW-1133">Transmembrane helix</keyword>
<keyword evidence="1" id="KW-0812">Transmembrane</keyword>
<dbReference type="Proteomes" id="UP000627166">
    <property type="component" value="Unassembled WGS sequence"/>
</dbReference>
<comment type="caution">
    <text evidence="2">The sequence shown here is derived from an EMBL/GenBank/DDBJ whole genome shotgun (WGS) entry which is preliminary data.</text>
</comment>
<protein>
    <recommendedName>
        <fullName evidence="4">ABC transporter ATP-binding protein</fullName>
    </recommendedName>
</protein>
<evidence type="ECO:0000313" key="3">
    <source>
        <dbReference type="Proteomes" id="UP000627166"/>
    </source>
</evidence>
<reference evidence="2 3" key="1">
    <citation type="submission" date="2020-08" db="EMBL/GenBank/DDBJ databases">
        <title>A Genomic Blueprint of the Chicken Gut Microbiome.</title>
        <authorList>
            <person name="Gilroy R."/>
            <person name="Ravi A."/>
            <person name="Getino M."/>
            <person name="Pursley I."/>
            <person name="Horton D.L."/>
            <person name="Alikhan N.-F."/>
            <person name="Baker D."/>
            <person name="Gharbi K."/>
            <person name="Hall N."/>
            <person name="Watson M."/>
            <person name="Adriaenssens E.M."/>
            <person name="Foster-Nyarko E."/>
            <person name="Jarju S."/>
            <person name="Secka A."/>
            <person name="Antonio M."/>
            <person name="Oren A."/>
            <person name="Chaudhuri R."/>
            <person name="La Ragione R.M."/>
            <person name="Hildebrand F."/>
            <person name="Pallen M.J."/>
        </authorList>
    </citation>
    <scope>NUCLEOTIDE SEQUENCE [LARGE SCALE GENOMIC DNA]</scope>
    <source>
        <strain evidence="2 3">N37</strain>
    </source>
</reference>